<reference evidence="4" key="1">
    <citation type="journal article" date="2014" name="Int. J. Syst. Evol. Microbiol.">
        <title>Complete genome sequence of Corynebacterium casei LMG S-19264T (=DSM 44701T), isolated from a smear-ripened cheese.</title>
        <authorList>
            <consortium name="US DOE Joint Genome Institute (JGI-PGF)"/>
            <person name="Walter F."/>
            <person name="Albersmeier A."/>
            <person name="Kalinowski J."/>
            <person name="Ruckert C."/>
        </authorList>
    </citation>
    <scope>NUCLEOTIDE SEQUENCE</scope>
    <source>
        <strain evidence="4">JCM 31311</strain>
    </source>
</reference>
<dbReference type="Pfam" id="PF08448">
    <property type="entry name" value="PAS_4"/>
    <property type="match status" value="1"/>
</dbReference>
<dbReference type="PROSITE" id="PS50887">
    <property type="entry name" value="GGDEF"/>
    <property type="match status" value="1"/>
</dbReference>
<dbReference type="InterPro" id="IPR035919">
    <property type="entry name" value="EAL_sf"/>
</dbReference>
<dbReference type="NCBIfam" id="TIGR00229">
    <property type="entry name" value="sensory_box"/>
    <property type="match status" value="1"/>
</dbReference>
<protein>
    <recommendedName>
        <fullName evidence="6">GGDEF domain-containing protein</fullName>
    </recommendedName>
</protein>
<dbReference type="InterPro" id="IPR000160">
    <property type="entry name" value="GGDEF_dom"/>
</dbReference>
<gene>
    <name evidence="4" type="ORF">GCM10008957_27370</name>
</gene>
<dbReference type="Gene3D" id="3.20.20.450">
    <property type="entry name" value="EAL domain"/>
    <property type="match status" value="1"/>
</dbReference>
<evidence type="ECO:0000259" key="3">
    <source>
        <dbReference type="PROSITE" id="PS50887"/>
    </source>
</evidence>
<feature type="domain" description="PAS" evidence="1">
    <location>
        <begin position="102"/>
        <end position="173"/>
    </location>
</feature>
<dbReference type="EMBL" id="BMQL01000015">
    <property type="protein sequence ID" value="GGR12945.1"/>
    <property type="molecule type" value="Genomic_DNA"/>
</dbReference>
<dbReference type="PANTHER" id="PTHR44757:SF2">
    <property type="entry name" value="BIOFILM ARCHITECTURE MAINTENANCE PROTEIN MBAA"/>
    <property type="match status" value="1"/>
</dbReference>
<evidence type="ECO:0000259" key="1">
    <source>
        <dbReference type="PROSITE" id="PS50112"/>
    </source>
</evidence>
<dbReference type="InterPro" id="IPR029787">
    <property type="entry name" value="Nucleotide_cyclase"/>
</dbReference>
<dbReference type="PROSITE" id="PS50112">
    <property type="entry name" value="PAS"/>
    <property type="match status" value="1"/>
</dbReference>
<keyword evidence="5" id="KW-1185">Reference proteome</keyword>
<dbReference type="CDD" id="cd01949">
    <property type="entry name" value="GGDEF"/>
    <property type="match status" value="1"/>
</dbReference>
<dbReference type="InterPro" id="IPR043128">
    <property type="entry name" value="Rev_trsase/Diguanyl_cyclase"/>
</dbReference>
<dbReference type="InterPro" id="IPR035965">
    <property type="entry name" value="PAS-like_dom_sf"/>
</dbReference>
<evidence type="ECO:0000313" key="4">
    <source>
        <dbReference type="EMBL" id="GGR12945.1"/>
    </source>
</evidence>
<sequence>MGGGAYFGHEHNKEILTLSLTEMLATLDLHNRQIVQRAIQTAETSAGLVEFSFQSVNRSGERRSYVGTCASELGEQGVRQRILGTLQNVTARREAESSLMASESKLRAVIDHTQDAITIKDRQGRFLLVNPPAARAMGSSADQLLQQSVDFSAFDADALQRIRMIDAQVMQHGQSVSYELDWRVAGTEVNASVTAFPFWQDGAIQGTICIAHDVTRQKLLERELRDSTVRLEQRVLERTRELERFTAQLQHSTLHDELTGLPNRVLLMNRLNDAVSRRLEDDAATFVVLFLDFDRFKLINDSLGHNVGDELLKQIATRLQATIEAGDTVARLGGDEFVVLACHVQTEQDATQYATRLIDQFADPFMLADHELRITASIGMTACDHRYATANDAVRDADIAMYRAKAQRRGNYVIFEPAMRERQVLLLGLQSELGQALRRSELRVHYQPVVTKGGLRISGVEALIRWQHPVHGLIPPADFIVLAEERGLVCELDLWVLREACTELMRLSGPPLGLGVNFSARHFEQPIMYEQVRKILDDTGYPAHKLILEITERLLLTNSVLVLSLLKQFQEGGMQVAIDDFGTGYSSLRYLQQLPMNIIKIDRSFSAGVVEKPEVVRSIVELAHTLNMTVVAEGVETFAQVQALTALGCDYLQGFLFSTPLSFPELQSWLETFQSGRPLRGEGSDG</sequence>
<dbReference type="InterPro" id="IPR052155">
    <property type="entry name" value="Biofilm_reg_signaling"/>
</dbReference>
<evidence type="ECO:0008006" key="6">
    <source>
        <dbReference type="Google" id="ProtNLM"/>
    </source>
</evidence>
<comment type="caution">
    <text evidence="4">The sequence shown here is derived from an EMBL/GenBank/DDBJ whole genome shotgun (WGS) entry which is preliminary data.</text>
</comment>
<dbReference type="PROSITE" id="PS50883">
    <property type="entry name" value="EAL"/>
    <property type="match status" value="1"/>
</dbReference>
<dbReference type="Gene3D" id="3.30.70.270">
    <property type="match status" value="1"/>
</dbReference>
<dbReference type="SUPFAM" id="SSF55073">
    <property type="entry name" value="Nucleotide cyclase"/>
    <property type="match status" value="1"/>
</dbReference>
<organism evidence="4 5">
    <name type="scientific">Deinococcus ruber</name>
    <dbReference type="NCBI Taxonomy" id="1848197"/>
    <lineage>
        <taxon>Bacteria</taxon>
        <taxon>Thermotogati</taxon>
        <taxon>Deinococcota</taxon>
        <taxon>Deinococci</taxon>
        <taxon>Deinococcales</taxon>
        <taxon>Deinococcaceae</taxon>
        <taxon>Deinococcus</taxon>
    </lineage>
</organism>
<dbReference type="SMART" id="SM00267">
    <property type="entry name" value="GGDEF"/>
    <property type="match status" value="1"/>
</dbReference>
<dbReference type="CDD" id="cd00130">
    <property type="entry name" value="PAS"/>
    <property type="match status" value="1"/>
</dbReference>
<dbReference type="InterPro" id="IPR013656">
    <property type="entry name" value="PAS_4"/>
</dbReference>
<dbReference type="InterPro" id="IPR001633">
    <property type="entry name" value="EAL_dom"/>
</dbReference>
<dbReference type="SUPFAM" id="SSF141868">
    <property type="entry name" value="EAL domain-like"/>
    <property type="match status" value="1"/>
</dbReference>
<dbReference type="SMART" id="SM00091">
    <property type="entry name" value="PAS"/>
    <property type="match status" value="1"/>
</dbReference>
<dbReference type="Pfam" id="PF00563">
    <property type="entry name" value="EAL"/>
    <property type="match status" value="1"/>
</dbReference>
<accession>A0A918CAL9</accession>
<dbReference type="CDD" id="cd01948">
    <property type="entry name" value="EAL"/>
    <property type="match status" value="1"/>
</dbReference>
<dbReference type="Pfam" id="PF00990">
    <property type="entry name" value="GGDEF"/>
    <property type="match status" value="1"/>
</dbReference>
<dbReference type="Gene3D" id="3.30.450.20">
    <property type="entry name" value="PAS domain"/>
    <property type="match status" value="2"/>
</dbReference>
<proteinExistence type="predicted"/>
<feature type="domain" description="EAL" evidence="2">
    <location>
        <begin position="426"/>
        <end position="674"/>
    </location>
</feature>
<dbReference type="SUPFAM" id="SSF55785">
    <property type="entry name" value="PYP-like sensor domain (PAS domain)"/>
    <property type="match status" value="1"/>
</dbReference>
<dbReference type="PANTHER" id="PTHR44757">
    <property type="entry name" value="DIGUANYLATE CYCLASE DGCP"/>
    <property type="match status" value="1"/>
</dbReference>
<dbReference type="NCBIfam" id="TIGR00254">
    <property type="entry name" value="GGDEF"/>
    <property type="match status" value="1"/>
</dbReference>
<evidence type="ECO:0000313" key="5">
    <source>
        <dbReference type="Proteomes" id="UP000603865"/>
    </source>
</evidence>
<dbReference type="SMART" id="SM00052">
    <property type="entry name" value="EAL"/>
    <property type="match status" value="1"/>
</dbReference>
<dbReference type="InterPro" id="IPR000014">
    <property type="entry name" value="PAS"/>
</dbReference>
<evidence type="ECO:0000259" key="2">
    <source>
        <dbReference type="PROSITE" id="PS50883"/>
    </source>
</evidence>
<name>A0A918CAL9_9DEIO</name>
<feature type="domain" description="GGDEF" evidence="3">
    <location>
        <begin position="284"/>
        <end position="417"/>
    </location>
</feature>
<reference evidence="4" key="2">
    <citation type="submission" date="2020-09" db="EMBL/GenBank/DDBJ databases">
        <authorList>
            <person name="Sun Q."/>
            <person name="Ohkuma M."/>
        </authorList>
    </citation>
    <scope>NUCLEOTIDE SEQUENCE</scope>
    <source>
        <strain evidence="4">JCM 31311</strain>
    </source>
</reference>
<dbReference type="Proteomes" id="UP000603865">
    <property type="component" value="Unassembled WGS sequence"/>
</dbReference>
<dbReference type="AlphaFoldDB" id="A0A918CAL9"/>